<dbReference type="Gene3D" id="3.40.50.1000">
    <property type="entry name" value="HAD superfamily/HAD-like"/>
    <property type="match status" value="1"/>
</dbReference>
<reference evidence="2" key="1">
    <citation type="journal article" date="2019" name="Int. J. Syst. Evol. Microbiol.">
        <title>The Global Catalogue of Microorganisms (GCM) 10K type strain sequencing project: providing services to taxonomists for standard genome sequencing and annotation.</title>
        <authorList>
            <consortium name="The Broad Institute Genomics Platform"/>
            <consortium name="The Broad Institute Genome Sequencing Center for Infectious Disease"/>
            <person name="Wu L."/>
            <person name="Ma J."/>
        </authorList>
    </citation>
    <scope>NUCLEOTIDE SEQUENCE [LARGE SCALE GENOMIC DNA]</scope>
    <source>
        <strain evidence="2">CGMCC 1.15342</strain>
    </source>
</reference>
<dbReference type="InterPro" id="IPR006439">
    <property type="entry name" value="HAD-SF_hydro_IA"/>
</dbReference>
<dbReference type="Proteomes" id="UP000597338">
    <property type="component" value="Unassembled WGS sequence"/>
</dbReference>
<dbReference type="InterPro" id="IPR036412">
    <property type="entry name" value="HAD-like_sf"/>
</dbReference>
<dbReference type="InterPro" id="IPR023214">
    <property type="entry name" value="HAD_sf"/>
</dbReference>
<dbReference type="SUPFAM" id="SSF56784">
    <property type="entry name" value="HAD-like"/>
    <property type="match status" value="1"/>
</dbReference>
<dbReference type="PRINTS" id="PR00413">
    <property type="entry name" value="HADHALOGNASE"/>
</dbReference>
<organism evidence="1 2">
    <name type="scientific">Parapedobacter defluvii</name>
    <dbReference type="NCBI Taxonomy" id="2045106"/>
    <lineage>
        <taxon>Bacteria</taxon>
        <taxon>Pseudomonadati</taxon>
        <taxon>Bacteroidota</taxon>
        <taxon>Sphingobacteriia</taxon>
        <taxon>Sphingobacteriales</taxon>
        <taxon>Sphingobacteriaceae</taxon>
        <taxon>Parapedobacter</taxon>
    </lineage>
</organism>
<keyword evidence="2" id="KW-1185">Reference proteome</keyword>
<dbReference type="GO" id="GO:0016787">
    <property type="term" value="F:hydrolase activity"/>
    <property type="evidence" value="ECO:0007669"/>
    <property type="project" value="UniProtKB-KW"/>
</dbReference>
<sequence length="232" mass="26804">MPVFAIFTKYFKKHMIKNWKAVLFDMDGTLIDSEWFYYKAWRAALKAYGFALGSELWLNELAGKTDGQAFEFLRSKHGFEANREEFFEQVRAHIAQQHEEETVPLMPGASDLIHFLHQREITMAVVTSSKREVAIYHLERNGIRHFFSVLVTRTDVQWPKPNPEPYLRCVQELGLAGEDCLVLEDSLTGTEAANSAGLTCFGVQSHESIRQMLNVDRSFDNLHEVREFLEKL</sequence>
<dbReference type="InterPro" id="IPR023198">
    <property type="entry name" value="PGP-like_dom2"/>
</dbReference>
<evidence type="ECO:0000313" key="2">
    <source>
        <dbReference type="Proteomes" id="UP000597338"/>
    </source>
</evidence>
<dbReference type="SFLD" id="SFLDS00003">
    <property type="entry name" value="Haloacid_Dehalogenase"/>
    <property type="match status" value="1"/>
</dbReference>
<gene>
    <name evidence="1" type="ORF">GCM10011386_16430</name>
</gene>
<evidence type="ECO:0000313" key="1">
    <source>
        <dbReference type="EMBL" id="GGC25196.1"/>
    </source>
</evidence>
<protein>
    <submittedName>
        <fullName evidence="1">Hydrolase</fullName>
    </submittedName>
</protein>
<dbReference type="SFLD" id="SFLDG01135">
    <property type="entry name" value="C1.5.6:_HAD__Beta-PGM__Phospha"/>
    <property type="match status" value="1"/>
</dbReference>
<dbReference type="NCBIfam" id="TIGR01509">
    <property type="entry name" value="HAD-SF-IA-v3"/>
    <property type="match status" value="1"/>
</dbReference>
<dbReference type="SFLD" id="SFLDG01129">
    <property type="entry name" value="C1.5:_HAD__Beta-PGM__Phosphata"/>
    <property type="match status" value="1"/>
</dbReference>
<dbReference type="CDD" id="cd07505">
    <property type="entry name" value="HAD_BPGM-like"/>
    <property type="match status" value="1"/>
</dbReference>
<dbReference type="Gene3D" id="1.10.150.240">
    <property type="entry name" value="Putative phosphatase, domain 2"/>
    <property type="match status" value="1"/>
</dbReference>
<keyword evidence="1" id="KW-0378">Hydrolase</keyword>
<dbReference type="EMBL" id="BMIK01000004">
    <property type="protein sequence ID" value="GGC25196.1"/>
    <property type="molecule type" value="Genomic_DNA"/>
</dbReference>
<dbReference type="PANTHER" id="PTHR18901:SF38">
    <property type="entry name" value="PSEUDOURIDINE-5'-PHOSPHATASE"/>
    <property type="match status" value="1"/>
</dbReference>
<dbReference type="PANTHER" id="PTHR18901">
    <property type="entry name" value="2-DEOXYGLUCOSE-6-PHOSPHATE PHOSPHATASE 2"/>
    <property type="match status" value="1"/>
</dbReference>
<dbReference type="InterPro" id="IPR041492">
    <property type="entry name" value="HAD_2"/>
</dbReference>
<proteinExistence type="predicted"/>
<name>A0ABQ1LKQ0_9SPHI</name>
<comment type="caution">
    <text evidence="1">The sequence shown here is derived from an EMBL/GenBank/DDBJ whole genome shotgun (WGS) entry which is preliminary data.</text>
</comment>
<accession>A0ABQ1LKQ0</accession>
<dbReference type="Pfam" id="PF13419">
    <property type="entry name" value="HAD_2"/>
    <property type="match status" value="1"/>
</dbReference>